<gene>
    <name evidence="8" type="primary">metG</name>
    <name evidence="11" type="ORF">KGA66_18680</name>
</gene>
<keyword evidence="8" id="KW-0479">Metal-binding</keyword>
<dbReference type="Gene3D" id="3.40.50.620">
    <property type="entry name" value="HUPs"/>
    <property type="match status" value="1"/>
</dbReference>
<dbReference type="PRINTS" id="PR01041">
    <property type="entry name" value="TRNASYNTHMET"/>
</dbReference>
<evidence type="ECO:0000259" key="10">
    <source>
        <dbReference type="Pfam" id="PF19303"/>
    </source>
</evidence>
<feature type="binding site" evidence="8">
    <location>
        <position position="172"/>
    </location>
    <ligand>
        <name>Zn(2+)</name>
        <dbReference type="ChEBI" id="CHEBI:29105"/>
    </ligand>
</feature>
<feature type="binding site" evidence="8">
    <location>
        <position position="175"/>
    </location>
    <ligand>
        <name>Zn(2+)</name>
        <dbReference type="ChEBI" id="CHEBI:29105"/>
    </ligand>
</feature>
<dbReference type="InterPro" id="IPR009080">
    <property type="entry name" value="tRNAsynth_Ia_anticodon-bd"/>
</dbReference>
<dbReference type="SUPFAM" id="SSF52374">
    <property type="entry name" value="Nucleotidylyl transferase"/>
    <property type="match status" value="1"/>
</dbReference>
<evidence type="ECO:0000256" key="4">
    <source>
        <dbReference type="ARBA" id="ARBA00022840"/>
    </source>
</evidence>
<organism evidence="11 12">
    <name type="scientific">Actinocrinis puniceicyclus</name>
    <dbReference type="NCBI Taxonomy" id="977794"/>
    <lineage>
        <taxon>Bacteria</taxon>
        <taxon>Bacillati</taxon>
        <taxon>Actinomycetota</taxon>
        <taxon>Actinomycetes</taxon>
        <taxon>Catenulisporales</taxon>
        <taxon>Actinospicaceae</taxon>
        <taxon>Actinocrinis</taxon>
    </lineage>
</organism>
<comment type="similarity">
    <text evidence="8">Belongs to the class-I aminoacyl-tRNA synthetase family. MetG type 2A subfamily.</text>
</comment>
<evidence type="ECO:0000313" key="12">
    <source>
        <dbReference type="Proteomes" id="UP000677913"/>
    </source>
</evidence>
<evidence type="ECO:0000256" key="6">
    <source>
        <dbReference type="ARBA" id="ARBA00023146"/>
    </source>
</evidence>
<feature type="domain" description="Methionyl/Leucyl tRNA synthetase" evidence="9">
    <location>
        <begin position="24"/>
        <end position="390"/>
    </location>
</feature>
<dbReference type="EC" id="6.1.1.10" evidence="8"/>
<keyword evidence="5 8" id="KW-0648">Protein biosynthesis</keyword>
<evidence type="ECO:0000256" key="3">
    <source>
        <dbReference type="ARBA" id="ARBA00022741"/>
    </source>
</evidence>
<evidence type="ECO:0000256" key="7">
    <source>
        <dbReference type="ARBA" id="ARBA00047364"/>
    </source>
</evidence>
<sequence>MASGTGSDTPASGEQTFGSGDKTFYVTTPIYYVNDAPHIGHAYTTTAGDVLSRWHRQRGESVWFLTGTDEHGQKVMRSAEANGTTPQEWTDRLVESAWKPALITIDAANDDFIRTTEKRHTERVQEFWQRLHDAGEVYKGSYEGPYCVGCEEFKLPGDLVDGTGEYEGQQVCSIHGRPVEYIAEENYFFRMSKYAERLLEHYEAHPEFVQPATARNEVVSFVRQGLVDLSISRSSFDWGIPIPWDSKHVLYVWIDALLNYATAVGLDSPSAQDKEKFGRIWPADVHLVGKDILRFHAVIWPAMLMAAGLPLPKTVFGHGWLLVSGEKMSKSRLTGIAPHQITDHFGSDAFRYYFLRAIPFGQDGSFSWEDMAARYTSELANDYGNLASRVAAMVGRYFGGVLPEAAEQGPAEQAIVDALAATVAGADEKMCALDFQGGIAAIFDFIKLVNGYLTEQEPWKVAKSQDEASQARLATILYTAAESLRAVAVLLNPVMPKSSAALWESLGAEAALGALAGQRVQDAGRWGLLPAGSTVTKGAVLFPRLEEPAAA</sequence>
<dbReference type="GO" id="GO:0006431">
    <property type="term" value="P:methionyl-tRNA aminoacylation"/>
    <property type="evidence" value="ECO:0007669"/>
    <property type="project" value="UniProtKB-UniRule"/>
</dbReference>
<comment type="subcellular location">
    <subcellularLocation>
        <location evidence="8">Cytoplasm</location>
    </subcellularLocation>
</comment>
<comment type="caution">
    <text evidence="11">The sequence shown here is derived from an EMBL/GenBank/DDBJ whole genome shotgun (WGS) entry which is preliminary data.</text>
</comment>
<dbReference type="NCBIfam" id="TIGR00398">
    <property type="entry name" value="metG"/>
    <property type="match status" value="1"/>
</dbReference>
<dbReference type="InterPro" id="IPR015413">
    <property type="entry name" value="Methionyl/Leucyl_tRNA_Synth"/>
</dbReference>
<dbReference type="GO" id="GO:0046872">
    <property type="term" value="F:metal ion binding"/>
    <property type="evidence" value="ECO:0007669"/>
    <property type="project" value="UniProtKB-KW"/>
</dbReference>
<dbReference type="GO" id="GO:0005524">
    <property type="term" value="F:ATP binding"/>
    <property type="evidence" value="ECO:0007669"/>
    <property type="project" value="UniProtKB-UniRule"/>
</dbReference>
<dbReference type="GO" id="GO:0005737">
    <property type="term" value="C:cytoplasm"/>
    <property type="evidence" value="ECO:0007669"/>
    <property type="project" value="UniProtKB-SubCell"/>
</dbReference>
<dbReference type="InterPro" id="IPR041872">
    <property type="entry name" value="Anticodon_Met"/>
</dbReference>
<dbReference type="FunFam" id="2.170.220.10:FF:000001">
    <property type="entry name" value="methionine--tRNA ligase, mitochondrial"/>
    <property type="match status" value="1"/>
</dbReference>
<keyword evidence="8" id="KW-0963">Cytoplasm</keyword>
<dbReference type="InterPro" id="IPR014729">
    <property type="entry name" value="Rossmann-like_a/b/a_fold"/>
</dbReference>
<keyword evidence="8" id="KW-0862">Zinc</keyword>
<keyword evidence="12" id="KW-1185">Reference proteome</keyword>
<dbReference type="CDD" id="cd07957">
    <property type="entry name" value="Anticodon_Ia_Met"/>
    <property type="match status" value="1"/>
</dbReference>
<feature type="short sequence motif" description="'KMSKS' region" evidence="8">
    <location>
        <begin position="327"/>
        <end position="331"/>
    </location>
</feature>
<keyword evidence="3 8" id="KW-0547">Nucleotide-binding</keyword>
<protein>
    <recommendedName>
        <fullName evidence="8">Methionine--tRNA ligase</fullName>
        <ecNumber evidence="8">6.1.1.10</ecNumber>
    </recommendedName>
    <alternativeName>
        <fullName evidence="8">Methionyl-tRNA synthetase</fullName>
        <shortName evidence="8">MetRS</shortName>
    </alternativeName>
</protein>
<dbReference type="Pfam" id="PF19303">
    <property type="entry name" value="Anticodon_3"/>
    <property type="match status" value="1"/>
</dbReference>
<evidence type="ECO:0000256" key="8">
    <source>
        <dbReference type="HAMAP-Rule" id="MF_01228"/>
    </source>
</evidence>
<feature type="short sequence motif" description="'HIGH' region" evidence="8">
    <location>
        <begin position="31"/>
        <end position="41"/>
    </location>
</feature>
<reference evidence="11" key="1">
    <citation type="submission" date="2021-04" db="EMBL/GenBank/DDBJ databases">
        <title>Genome based classification of Actinospica acidithermotolerans sp. nov., an actinobacterium isolated from an Indonesian hot spring.</title>
        <authorList>
            <person name="Kusuma A.B."/>
            <person name="Putra K.E."/>
            <person name="Nafisah S."/>
            <person name="Loh J."/>
            <person name="Nouioui I."/>
            <person name="Goodfellow M."/>
        </authorList>
    </citation>
    <scope>NUCLEOTIDE SEQUENCE</scope>
    <source>
        <strain evidence="11">DSM 45618</strain>
    </source>
</reference>
<dbReference type="Gene3D" id="1.10.730.10">
    <property type="entry name" value="Isoleucyl-tRNA Synthetase, Domain 1"/>
    <property type="match status" value="1"/>
</dbReference>
<dbReference type="CDD" id="cd00814">
    <property type="entry name" value="MetRS_core"/>
    <property type="match status" value="1"/>
</dbReference>
<dbReference type="AlphaFoldDB" id="A0A8J7WQY0"/>
<name>A0A8J7WQY0_9ACTN</name>
<evidence type="ECO:0000313" key="11">
    <source>
        <dbReference type="EMBL" id="MBS2965090.1"/>
    </source>
</evidence>
<comment type="subunit">
    <text evidence="8">Monomer.</text>
</comment>
<dbReference type="Gene3D" id="2.170.220.10">
    <property type="match status" value="1"/>
</dbReference>
<evidence type="ECO:0000259" key="9">
    <source>
        <dbReference type="Pfam" id="PF09334"/>
    </source>
</evidence>
<keyword evidence="4 8" id="KW-0067">ATP-binding</keyword>
<dbReference type="Pfam" id="PF09334">
    <property type="entry name" value="tRNA-synt_1g"/>
    <property type="match status" value="1"/>
</dbReference>
<dbReference type="SUPFAM" id="SSF47323">
    <property type="entry name" value="Anticodon-binding domain of a subclass of class I aminoacyl-tRNA synthetases"/>
    <property type="match status" value="1"/>
</dbReference>
<dbReference type="RefSeq" id="WP_211469449.1">
    <property type="nucleotide sequence ID" value="NZ_JAGSXH010000070.1"/>
</dbReference>
<feature type="binding site" evidence="8">
    <location>
        <position position="150"/>
    </location>
    <ligand>
        <name>Zn(2+)</name>
        <dbReference type="ChEBI" id="CHEBI:29105"/>
    </ligand>
</feature>
<proteinExistence type="inferred from homology"/>
<keyword evidence="6 8" id="KW-0030">Aminoacyl-tRNA synthetase</keyword>
<accession>A0A8J7WQY0</accession>
<dbReference type="InterPro" id="IPR033911">
    <property type="entry name" value="MetRS_core"/>
</dbReference>
<dbReference type="EMBL" id="JAGSXH010000070">
    <property type="protein sequence ID" value="MBS2965090.1"/>
    <property type="molecule type" value="Genomic_DNA"/>
</dbReference>
<evidence type="ECO:0000256" key="1">
    <source>
        <dbReference type="ARBA" id="ARBA00003314"/>
    </source>
</evidence>
<dbReference type="HAMAP" id="MF_01228">
    <property type="entry name" value="Met_tRNA_synth_type2"/>
    <property type="match status" value="1"/>
</dbReference>
<dbReference type="GO" id="GO:0004825">
    <property type="term" value="F:methionine-tRNA ligase activity"/>
    <property type="evidence" value="ECO:0007669"/>
    <property type="project" value="UniProtKB-UniRule"/>
</dbReference>
<comment type="cofactor">
    <cofactor evidence="8">
        <name>Zn(2+)</name>
        <dbReference type="ChEBI" id="CHEBI:29105"/>
    </cofactor>
    <text evidence="8">Binds 1 zinc ion per subunit.</text>
</comment>
<comment type="catalytic activity">
    <reaction evidence="7 8">
        <text>tRNA(Met) + L-methionine + ATP = L-methionyl-tRNA(Met) + AMP + diphosphate</text>
        <dbReference type="Rhea" id="RHEA:13481"/>
        <dbReference type="Rhea" id="RHEA-COMP:9667"/>
        <dbReference type="Rhea" id="RHEA-COMP:9698"/>
        <dbReference type="ChEBI" id="CHEBI:30616"/>
        <dbReference type="ChEBI" id="CHEBI:33019"/>
        <dbReference type="ChEBI" id="CHEBI:57844"/>
        <dbReference type="ChEBI" id="CHEBI:78442"/>
        <dbReference type="ChEBI" id="CHEBI:78530"/>
        <dbReference type="ChEBI" id="CHEBI:456215"/>
        <dbReference type="EC" id="6.1.1.10"/>
    </reaction>
</comment>
<dbReference type="InterPro" id="IPR023457">
    <property type="entry name" value="Met-tRNA_synth_2"/>
</dbReference>
<comment type="function">
    <text evidence="1 8">Is required not only for elongation of protein synthesis but also for the initiation of all mRNA translation through initiator tRNA(fMet) aminoacylation.</text>
</comment>
<evidence type="ECO:0000256" key="5">
    <source>
        <dbReference type="ARBA" id="ARBA00022917"/>
    </source>
</evidence>
<keyword evidence="2 8" id="KW-0436">Ligase</keyword>
<dbReference type="NCBIfam" id="NF008900">
    <property type="entry name" value="PRK12267.1"/>
    <property type="match status" value="1"/>
</dbReference>
<dbReference type="PANTHER" id="PTHR43326">
    <property type="entry name" value="METHIONYL-TRNA SYNTHETASE"/>
    <property type="match status" value="1"/>
</dbReference>
<dbReference type="PANTHER" id="PTHR43326:SF1">
    <property type="entry name" value="METHIONINE--TRNA LIGASE, MITOCHONDRIAL"/>
    <property type="match status" value="1"/>
</dbReference>
<feature type="domain" description="Methionyl-tRNA synthetase anticodon-binding" evidence="10">
    <location>
        <begin position="402"/>
        <end position="547"/>
    </location>
</feature>
<dbReference type="Proteomes" id="UP000677913">
    <property type="component" value="Unassembled WGS sequence"/>
</dbReference>
<dbReference type="InterPro" id="IPR014758">
    <property type="entry name" value="Met-tRNA_synth"/>
</dbReference>
<evidence type="ECO:0000256" key="2">
    <source>
        <dbReference type="ARBA" id="ARBA00022598"/>
    </source>
</evidence>
<feature type="binding site" evidence="8">
    <location>
        <position position="147"/>
    </location>
    <ligand>
        <name>Zn(2+)</name>
        <dbReference type="ChEBI" id="CHEBI:29105"/>
    </ligand>
</feature>
<comment type="caution">
    <text evidence="8">Lacks conserved residue(s) required for the propagation of feature annotation.</text>
</comment>